<comment type="caution">
    <text evidence="1">The sequence shown here is derived from an EMBL/GenBank/DDBJ whole genome shotgun (WGS) entry which is preliminary data.</text>
</comment>
<evidence type="ECO:0000313" key="1">
    <source>
        <dbReference type="EMBL" id="GAA4695769.1"/>
    </source>
</evidence>
<dbReference type="Proteomes" id="UP001500621">
    <property type="component" value="Unassembled WGS sequence"/>
</dbReference>
<gene>
    <name evidence="1" type="ORF">GCM10023226_37720</name>
</gene>
<name>A0ABP8WUX2_9ACTN</name>
<dbReference type="EMBL" id="BAABIM010000004">
    <property type="protein sequence ID" value="GAA4695769.1"/>
    <property type="molecule type" value="Genomic_DNA"/>
</dbReference>
<sequence length="182" mass="19006">MRLLRTDDETSSDPLFAALRRRHPDVDVVLLPPEEPAPTHRATEGDDAEVRARLAAVELAQARVRSALAPLVPDLAPVAAAAPAFGGTEAQVRGLVRLRGTSEAEPDLVHRLASALSRLGWAARVAGEPGAVGRVTGVLDDVDLSLTHAAPPASGLVLVVLTGPPLTVGVEAARRWVAGEVR</sequence>
<organism evidence="1 2">
    <name type="scientific">Nocardioides nanhaiensis</name>
    <dbReference type="NCBI Taxonomy" id="1476871"/>
    <lineage>
        <taxon>Bacteria</taxon>
        <taxon>Bacillati</taxon>
        <taxon>Actinomycetota</taxon>
        <taxon>Actinomycetes</taxon>
        <taxon>Propionibacteriales</taxon>
        <taxon>Nocardioidaceae</taxon>
        <taxon>Nocardioides</taxon>
    </lineage>
</organism>
<reference evidence="2" key="1">
    <citation type="journal article" date="2019" name="Int. J. Syst. Evol. Microbiol.">
        <title>The Global Catalogue of Microorganisms (GCM) 10K type strain sequencing project: providing services to taxonomists for standard genome sequencing and annotation.</title>
        <authorList>
            <consortium name="The Broad Institute Genomics Platform"/>
            <consortium name="The Broad Institute Genome Sequencing Center for Infectious Disease"/>
            <person name="Wu L."/>
            <person name="Ma J."/>
        </authorList>
    </citation>
    <scope>NUCLEOTIDE SEQUENCE [LARGE SCALE GENOMIC DNA]</scope>
    <source>
        <strain evidence="2">JCM 18127</strain>
    </source>
</reference>
<protein>
    <submittedName>
        <fullName evidence="1">Uncharacterized protein</fullName>
    </submittedName>
</protein>
<keyword evidence="2" id="KW-1185">Reference proteome</keyword>
<dbReference type="RefSeq" id="WP_345269176.1">
    <property type="nucleotide sequence ID" value="NZ_BAABIM010000004.1"/>
</dbReference>
<accession>A0ABP8WUX2</accession>
<proteinExistence type="predicted"/>
<evidence type="ECO:0000313" key="2">
    <source>
        <dbReference type="Proteomes" id="UP001500621"/>
    </source>
</evidence>